<keyword evidence="1" id="KW-1133">Transmembrane helix</keyword>
<organism evidence="2 3">
    <name type="scientific">Pseudoxanthomonas japonensis</name>
    <dbReference type="NCBI Taxonomy" id="69284"/>
    <lineage>
        <taxon>Bacteria</taxon>
        <taxon>Pseudomonadati</taxon>
        <taxon>Pseudomonadota</taxon>
        <taxon>Gammaproteobacteria</taxon>
        <taxon>Lysobacterales</taxon>
        <taxon>Lysobacteraceae</taxon>
        <taxon>Pseudoxanthomonas</taxon>
    </lineage>
</organism>
<keyword evidence="1" id="KW-0812">Transmembrane</keyword>
<comment type="caution">
    <text evidence="2">The sequence shown here is derived from an EMBL/GenBank/DDBJ whole genome shotgun (WGS) entry which is preliminary data.</text>
</comment>
<dbReference type="EMBL" id="PDWW01000014">
    <property type="protein sequence ID" value="KAF1724813.1"/>
    <property type="molecule type" value="Genomic_DNA"/>
</dbReference>
<proteinExistence type="predicted"/>
<gene>
    <name evidence="2" type="ORF">CSC78_10910</name>
</gene>
<evidence type="ECO:0000313" key="2">
    <source>
        <dbReference type="EMBL" id="KAF1724813.1"/>
    </source>
</evidence>
<reference evidence="2 3" key="1">
    <citation type="submission" date="2017-10" db="EMBL/GenBank/DDBJ databases">
        <title>Whole genome sequencing of members of genus Pseudoxanthomonas.</title>
        <authorList>
            <person name="Kumar S."/>
            <person name="Bansal K."/>
            <person name="Kaur A."/>
            <person name="Patil P."/>
            <person name="Sharma S."/>
            <person name="Patil P.B."/>
        </authorList>
    </citation>
    <scope>NUCLEOTIDE SEQUENCE [LARGE SCALE GENOMIC DNA]</scope>
    <source>
        <strain evidence="2 3">DSM 17109</strain>
    </source>
</reference>
<accession>A0ABQ6ZGM1</accession>
<sequence length="93" mass="9853">MKMTPTPITAAIAGLFAGVAMPLIWPKLGDETMYWVFAFLLVIALPMHVLVVGINPTRNAEGRGGIDAATLKRVVIWLVAGIAAVALMKIVAP</sequence>
<protein>
    <submittedName>
        <fullName evidence="2">Uncharacterized protein</fullName>
    </submittedName>
</protein>
<evidence type="ECO:0000313" key="3">
    <source>
        <dbReference type="Proteomes" id="UP000781710"/>
    </source>
</evidence>
<evidence type="ECO:0000256" key="1">
    <source>
        <dbReference type="SAM" id="Phobius"/>
    </source>
</evidence>
<feature type="transmembrane region" description="Helical" evidence="1">
    <location>
        <begin position="32"/>
        <end position="54"/>
    </location>
</feature>
<feature type="transmembrane region" description="Helical" evidence="1">
    <location>
        <begin position="74"/>
        <end position="92"/>
    </location>
</feature>
<dbReference type="RefSeq" id="WP_162337909.1">
    <property type="nucleotide sequence ID" value="NZ_JBHSRQ010000011.1"/>
</dbReference>
<dbReference type="Proteomes" id="UP000781710">
    <property type="component" value="Unassembled WGS sequence"/>
</dbReference>
<keyword evidence="1" id="KW-0472">Membrane</keyword>
<keyword evidence="3" id="KW-1185">Reference proteome</keyword>
<name>A0ABQ6ZGM1_9GAMM</name>